<keyword evidence="1" id="KW-0732">Signal</keyword>
<sequence length="229" mass="26026">MTYNSFILCTLLTFSICLHGISAMDYFVTNEAASTPGGIRFDKEIGIPYTKQIMGTSIDFIWHTVFQQNSPYDQKPLDSVSVYIVEYEGVAVAWGNNNINISSIFLQGAEGDLKWIFTSVFYHEMTHVFQWNGEGHAPSGLMEGVADYTKLKAGYAQDQGFAKPGQGDSWDQGYDVTARFLEYCDEIVPGFVASLNKLMRFDFDVKFFEYLTEKPVDQLWMEYKAKYGQ</sequence>
<dbReference type="EMBL" id="BQNB010010048">
    <property type="protein sequence ID" value="GJS72002.1"/>
    <property type="molecule type" value="Genomic_DNA"/>
</dbReference>
<protein>
    <submittedName>
        <fullName evidence="2">Uncharacterized protein</fullName>
    </submittedName>
</protein>
<organism evidence="2 3">
    <name type="scientific">Tanacetum coccineum</name>
    <dbReference type="NCBI Taxonomy" id="301880"/>
    <lineage>
        <taxon>Eukaryota</taxon>
        <taxon>Viridiplantae</taxon>
        <taxon>Streptophyta</taxon>
        <taxon>Embryophyta</taxon>
        <taxon>Tracheophyta</taxon>
        <taxon>Spermatophyta</taxon>
        <taxon>Magnoliopsida</taxon>
        <taxon>eudicotyledons</taxon>
        <taxon>Gunneridae</taxon>
        <taxon>Pentapetalae</taxon>
        <taxon>asterids</taxon>
        <taxon>campanulids</taxon>
        <taxon>Asterales</taxon>
        <taxon>Asteraceae</taxon>
        <taxon>Asteroideae</taxon>
        <taxon>Anthemideae</taxon>
        <taxon>Anthemidinae</taxon>
        <taxon>Tanacetum</taxon>
    </lineage>
</organism>
<keyword evidence="3" id="KW-1185">Reference proteome</keyword>
<accession>A0ABQ4Y3N2</accession>
<feature type="signal peptide" evidence="1">
    <location>
        <begin position="1"/>
        <end position="23"/>
    </location>
</feature>
<name>A0ABQ4Y3N2_9ASTR</name>
<dbReference type="Proteomes" id="UP001151760">
    <property type="component" value="Unassembled WGS sequence"/>
</dbReference>
<dbReference type="Pfam" id="PF04450">
    <property type="entry name" value="BSP"/>
    <property type="match status" value="1"/>
</dbReference>
<dbReference type="InterPro" id="IPR007541">
    <property type="entry name" value="Uncharacterised_BSP"/>
</dbReference>
<gene>
    <name evidence="2" type="ORF">Tco_0704843</name>
</gene>
<proteinExistence type="predicted"/>
<feature type="chain" id="PRO_5046145476" evidence="1">
    <location>
        <begin position="24"/>
        <end position="229"/>
    </location>
</feature>
<reference evidence="2" key="2">
    <citation type="submission" date="2022-01" db="EMBL/GenBank/DDBJ databases">
        <authorList>
            <person name="Yamashiro T."/>
            <person name="Shiraishi A."/>
            <person name="Satake H."/>
            <person name="Nakayama K."/>
        </authorList>
    </citation>
    <scope>NUCLEOTIDE SEQUENCE</scope>
</reference>
<reference evidence="2" key="1">
    <citation type="journal article" date="2022" name="Int. J. Mol. Sci.">
        <title>Draft Genome of Tanacetum Coccineum: Genomic Comparison of Closely Related Tanacetum-Family Plants.</title>
        <authorList>
            <person name="Yamashiro T."/>
            <person name="Shiraishi A."/>
            <person name="Nakayama K."/>
            <person name="Satake H."/>
        </authorList>
    </citation>
    <scope>NUCLEOTIDE SEQUENCE</scope>
</reference>
<evidence type="ECO:0000256" key="1">
    <source>
        <dbReference type="SAM" id="SignalP"/>
    </source>
</evidence>
<dbReference type="PANTHER" id="PTHR33321:SF15">
    <property type="entry name" value="PLANT BASIC SECRETORY PROTEIN (BSP) FAMILY PROTEIN"/>
    <property type="match status" value="1"/>
</dbReference>
<evidence type="ECO:0000313" key="2">
    <source>
        <dbReference type="EMBL" id="GJS72002.1"/>
    </source>
</evidence>
<dbReference type="PANTHER" id="PTHR33321">
    <property type="match status" value="1"/>
</dbReference>
<comment type="caution">
    <text evidence="2">The sequence shown here is derived from an EMBL/GenBank/DDBJ whole genome shotgun (WGS) entry which is preliminary data.</text>
</comment>
<evidence type="ECO:0000313" key="3">
    <source>
        <dbReference type="Proteomes" id="UP001151760"/>
    </source>
</evidence>